<dbReference type="OrthoDB" id="2596096at2"/>
<protein>
    <submittedName>
        <fullName evidence="1">Uncharacterized protein</fullName>
    </submittedName>
</protein>
<evidence type="ECO:0000313" key="2">
    <source>
        <dbReference type="Proteomes" id="UP000184287"/>
    </source>
</evidence>
<proteinExistence type="predicted"/>
<dbReference type="Proteomes" id="UP000184287">
    <property type="component" value="Unassembled WGS sequence"/>
</dbReference>
<reference evidence="2" key="1">
    <citation type="submission" date="2016-11" db="EMBL/GenBank/DDBJ databases">
        <authorList>
            <person name="Varghese N."/>
            <person name="Submissions S."/>
        </authorList>
    </citation>
    <scope>NUCLEOTIDE SEQUENCE [LARGE SCALE GENOMIC DNA]</scope>
    <source>
        <strain evidence="2">DSM 16990</strain>
    </source>
</reference>
<sequence>MKENINENRLKEQCIEMAAILGLDVPVPEKVLLTALADPNYAHHLLVVRNETEYLNYLLMHPPAVAEQVAIDIPTPTLLKRAAQSLLKWAGTGFSTVSNETYERRVNACKTCPNLRVPSSDQNALYSISGAMNHKSVCSKCGCVVKVKARRGTDTCPDKHPFKVGENRWEEEYLETENN</sequence>
<name>A0A1M4VJ63_9SPHI</name>
<dbReference type="RefSeq" id="WP_073227966.1">
    <property type="nucleotide sequence ID" value="NZ_FQUQ01000001.1"/>
</dbReference>
<dbReference type="STRING" id="288992.SAMN04488522_101924"/>
<gene>
    <name evidence="1" type="ORF">SAMN04488522_101924</name>
</gene>
<accession>A0A1M4VJ63</accession>
<organism evidence="1 2">
    <name type="scientific">Pedobacter caeni</name>
    <dbReference type="NCBI Taxonomy" id="288992"/>
    <lineage>
        <taxon>Bacteria</taxon>
        <taxon>Pseudomonadati</taxon>
        <taxon>Bacteroidota</taxon>
        <taxon>Sphingobacteriia</taxon>
        <taxon>Sphingobacteriales</taxon>
        <taxon>Sphingobacteriaceae</taxon>
        <taxon>Pedobacter</taxon>
    </lineage>
</organism>
<dbReference type="EMBL" id="FQUQ01000001">
    <property type="protein sequence ID" value="SHE68920.1"/>
    <property type="molecule type" value="Genomic_DNA"/>
</dbReference>
<evidence type="ECO:0000313" key="1">
    <source>
        <dbReference type="EMBL" id="SHE68920.1"/>
    </source>
</evidence>
<dbReference type="AlphaFoldDB" id="A0A1M4VJ63"/>
<keyword evidence="2" id="KW-1185">Reference proteome</keyword>